<dbReference type="PANTHER" id="PTHR43537">
    <property type="entry name" value="TRANSCRIPTIONAL REGULATOR, GNTR FAMILY"/>
    <property type="match status" value="1"/>
</dbReference>
<dbReference type="InterPro" id="IPR011711">
    <property type="entry name" value="GntR_C"/>
</dbReference>
<keyword evidence="3" id="KW-0804">Transcription</keyword>
<dbReference type="InterPro" id="IPR008920">
    <property type="entry name" value="TF_FadR/GntR_C"/>
</dbReference>
<evidence type="ECO:0000256" key="1">
    <source>
        <dbReference type="ARBA" id="ARBA00023015"/>
    </source>
</evidence>
<keyword evidence="1" id="KW-0805">Transcription regulation</keyword>
<dbReference type="CDD" id="cd07377">
    <property type="entry name" value="WHTH_GntR"/>
    <property type="match status" value="1"/>
</dbReference>
<dbReference type="Pfam" id="PF00392">
    <property type="entry name" value="GntR"/>
    <property type="match status" value="1"/>
</dbReference>
<dbReference type="Gene3D" id="1.20.120.530">
    <property type="entry name" value="GntR ligand-binding domain-like"/>
    <property type="match status" value="1"/>
</dbReference>
<dbReference type="Proteomes" id="UP000315010">
    <property type="component" value="Unassembled WGS sequence"/>
</dbReference>
<dbReference type="InterPro" id="IPR036390">
    <property type="entry name" value="WH_DNA-bd_sf"/>
</dbReference>
<dbReference type="Pfam" id="PF07729">
    <property type="entry name" value="FCD"/>
    <property type="match status" value="1"/>
</dbReference>
<dbReference type="EMBL" id="SJPJ01000001">
    <property type="protein sequence ID" value="TWT80806.1"/>
    <property type="molecule type" value="Genomic_DNA"/>
</dbReference>
<evidence type="ECO:0000259" key="4">
    <source>
        <dbReference type="PROSITE" id="PS50949"/>
    </source>
</evidence>
<dbReference type="PROSITE" id="PS50949">
    <property type="entry name" value="HTH_GNTR"/>
    <property type="match status" value="1"/>
</dbReference>
<accession>A0A5C5Z1A1</accession>
<keyword evidence="6" id="KW-1185">Reference proteome</keyword>
<dbReference type="SUPFAM" id="SSF48008">
    <property type="entry name" value="GntR ligand-binding domain-like"/>
    <property type="match status" value="1"/>
</dbReference>
<dbReference type="GO" id="GO:0003700">
    <property type="term" value="F:DNA-binding transcription factor activity"/>
    <property type="evidence" value="ECO:0007669"/>
    <property type="project" value="InterPro"/>
</dbReference>
<dbReference type="RefSeq" id="WP_146396052.1">
    <property type="nucleotide sequence ID" value="NZ_SJPJ01000001.1"/>
</dbReference>
<feature type="domain" description="HTH gntR-type" evidence="4">
    <location>
        <begin position="6"/>
        <end position="73"/>
    </location>
</feature>
<dbReference type="InterPro" id="IPR000524">
    <property type="entry name" value="Tscrpt_reg_HTH_GntR"/>
</dbReference>
<dbReference type="Gene3D" id="1.10.10.10">
    <property type="entry name" value="Winged helix-like DNA-binding domain superfamily/Winged helix DNA-binding domain"/>
    <property type="match status" value="1"/>
</dbReference>
<sequence length="200" mass="22328">MNLRPITVREQVTNRIRDELVSGRFPAGTMLRETELASRLGVSRGPVRDAFIQLSNEGYLAYQANRGVTVRHPPQPEDRAFVTSIRVQIESHIIEEGIEDLTDEGIATVESALARMEAACETGVSTTIALHDIAFHEAILVACGGGDFVPAWRQLVARMMLTYTRLGDYDQMYEEHARIFADLREKNKEATIASIKANIK</sequence>
<organism evidence="5 6">
    <name type="scientific">Novipirellula herctigrandis</name>
    <dbReference type="NCBI Taxonomy" id="2527986"/>
    <lineage>
        <taxon>Bacteria</taxon>
        <taxon>Pseudomonadati</taxon>
        <taxon>Planctomycetota</taxon>
        <taxon>Planctomycetia</taxon>
        <taxon>Pirellulales</taxon>
        <taxon>Pirellulaceae</taxon>
        <taxon>Novipirellula</taxon>
    </lineage>
</organism>
<gene>
    <name evidence="5" type="primary">ydfH</name>
    <name evidence="5" type="ORF">CA13_22520</name>
</gene>
<dbReference type="InterPro" id="IPR036388">
    <property type="entry name" value="WH-like_DNA-bd_sf"/>
</dbReference>
<proteinExistence type="predicted"/>
<dbReference type="PRINTS" id="PR00035">
    <property type="entry name" value="HTHGNTR"/>
</dbReference>
<dbReference type="AlphaFoldDB" id="A0A5C5Z1A1"/>
<evidence type="ECO:0000256" key="3">
    <source>
        <dbReference type="ARBA" id="ARBA00023163"/>
    </source>
</evidence>
<dbReference type="OrthoDB" id="9782299at2"/>
<dbReference type="SMART" id="SM00345">
    <property type="entry name" value="HTH_GNTR"/>
    <property type="match status" value="1"/>
</dbReference>
<protein>
    <submittedName>
        <fullName evidence="5">Putative HTH-type transcriptional regulator YdfH</fullName>
    </submittedName>
</protein>
<dbReference type="GO" id="GO:0003677">
    <property type="term" value="F:DNA binding"/>
    <property type="evidence" value="ECO:0007669"/>
    <property type="project" value="UniProtKB-KW"/>
</dbReference>
<keyword evidence="2" id="KW-0238">DNA-binding</keyword>
<dbReference type="PANTHER" id="PTHR43537:SF24">
    <property type="entry name" value="GLUCONATE OPERON TRANSCRIPTIONAL REPRESSOR"/>
    <property type="match status" value="1"/>
</dbReference>
<reference evidence="5 6" key="1">
    <citation type="submission" date="2019-02" db="EMBL/GenBank/DDBJ databases">
        <title>Deep-cultivation of Planctomycetes and their phenomic and genomic characterization uncovers novel biology.</title>
        <authorList>
            <person name="Wiegand S."/>
            <person name="Jogler M."/>
            <person name="Boedeker C."/>
            <person name="Pinto D."/>
            <person name="Vollmers J."/>
            <person name="Rivas-Marin E."/>
            <person name="Kohn T."/>
            <person name="Peeters S.H."/>
            <person name="Heuer A."/>
            <person name="Rast P."/>
            <person name="Oberbeckmann S."/>
            <person name="Bunk B."/>
            <person name="Jeske O."/>
            <person name="Meyerdierks A."/>
            <person name="Storesund J.E."/>
            <person name="Kallscheuer N."/>
            <person name="Luecker S."/>
            <person name="Lage O.M."/>
            <person name="Pohl T."/>
            <person name="Merkel B.J."/>
            <person name="Hornburger P."/>
            <person name="Mueller R.-W."/>
            <person name="Bruemmer F."/>
            <person name="Labrenz M."/>
            <person name="Spormann A.M."/>
            <person name="Op Den Camp H."/>
            <person name="Overmann J."/>
            <person name="Amann R."/>
            <person name="Jetten M.S.M."/>
            <person name="Mascher T."/>
            <person name="Medema M.H."/>
            <person name="Devos D.P."/>
            <person name="Kaster A.-K."/>
            <person name="Ovreas L."/>
            <person name="Rohde M."/>
            <person name="Galperin M.Y."/>
            <person name="Jogler C."/>
        </authorList>
    </citation>
    <scope>NUCLEOTIDE SEQUENCE [LARGE SCALE GENOMIC DNA]</scope>
    <source>
        <strain evidence="5 6">CA13</strain>
    </source>
</reference>
<comment type="caution">
    <text evidence="5">The sequence shown here is derived from an EMBL/GenBank/DDBJ whole genome shotgun (WGS) entry which is preliminary data.</text>
</comment>
<name>A0A5C5Z1A1_9BACT</name>
<evidence type="ECO:0000256" key="2">
    <source>
        <dbReference type="ARBA" id="ARBA00023125"/>
    </source>
</evidence>
<dbReference type="SUPFAM" id="SSF46785">
    <property type="entry name" value="Winged helix' DNA-binding domain"/>
    <property type="match status" value="1"/>
</dbReference>
<evidence type="ECO:0000313" key="5">
    <source>
        <dbReference type="EMBL" id="TWT80806.1"/>
    </source>
</evidence>
<evidence type="ECO:0000313" key="6">
    <source>
        <dbReference type="Proteomes" id="UP000315010"/>
    </source>
</evidence>